<name>A0ABM1SQK9_LIMPO</name>
<dbReference type="SUPFAM" id="SSF48726">
    <property type="entry name" value="Immunoglobulin"/>
    <property type="match status" value="2"/>
</dbReference>
<accession>A0ABM1SQK9</accession>
<dbReference type="RefSeq" id="XP_022245915.1">
    <property type="nucleotide sequence ID" value="XM_022390207.1"/>
</dbReference>
<dbReference type="Pfam" id="PF13927">
    <property type="entry name" value="Ig_3"/>
    <property type="match status" value="1"/>
</dbReference>
<sequence>MSFGFMFVGVPGIKLKPVHILDDQTEYAEYYSVVGDRVVLPCNITPPSSDDSVALVLWYKGNSGNPIYTVDARNEPVQEGKHFSTAILGSRAKFNISPKSSFLLIQQIKADDSGEYRCRVDFRRGRTQNRKLKVNVIVPPQELYVKTGDKQFQDTVLGPINEGDSLNLTCEAIGGNPPPSVTWWKGSALMDDSYFLLKDNIVVNSLEIKVVERYLSKAIITCKAVNTNLTIPMSVSIKLHVNCEYVY</sequence>
<gene>
    <name evidence="3" type="primary">LOC111086623</name>
</gene>
<dbReference type="PROSITE" id="PS50835">
    <property type="entry name" value="IG_LIKE"/>
    <property type="match status" value="2"/>
</dbReference>
<feature type="domain" description="Ig-like" evidence="1">
    <location>
        <begin position="11"/>
        <end position="135"/>
    </location>
</feature>
<dbReference type="InterPro" id="IPR003598">
    <property type="entry name" value="Ig_sub2"/>
</dbReference>
<dbReference type="InterPro" id="IPR013106">
    <property type="entry name" value="Ig_V-set"/>
</dbReference>
<dbReference type="Gene3D" id="2.60.40.10">
    <property type="entry name" value="Immunoglobulins"/>
    <property type="match status" value="2"/>
</dbReference>
<dbReference type="Pfam" id="PF07686">
    <property type="entry name" value="V-set"/>
    <property type="match status" value="1"/>
</dbReference>
<protein>
    <submittedName>
        <fullName evidence="3">Butyrophilin subfamily 1 member A1-like</fullName>
    </submittedName>
</protein>
<reference evidence="3" key="1">
    <citation type="submission" date="2025-08" db="UniProtKB">
        <authorList>
            <consortium name="RefSeq"/>
        </authorList>
    </citation>
    <scope>IDENTIFICATION</scope>
    <source>
        <tissue evidence="3">Muscle</tissue>
    </source>
</reference>
<evidence type="ECO:0000259" key="1">
    <source>
        <dbReference type="PROSITE" id="PS50835"/>
    </source>
</evidence>
<keyword evidence="2" id="KW-1185">Reference proteome</keyword>
<evidence type="ECO:0000313" key="3">
    <source>
        <dbReference type="RefSeq" id="XP_022245915.1"/>
    </source>
</evidence>
<dbReference type="InterPro" id="IPR007110">
    <property type="entry name" value="Ig-like_dom"/>
</dbReference>
<dbReference type="SMART" id="SM00409">
    <property type="entry name" value="IG"/>
    <property type="match status" value="2"/>
</dbReference>
<dbReference type="PANTHER" id="PTHR23278:SF19">
    <property type="entry name" value="OBSCURIN"/>
    <property type="match status" value="1"/>
</dbReference>
<dbReference type="Proteomes" id="UP000694941">
    <property type="component" value="Unplaced"/>
</dbReference>
<dbReference type="SMART" id="SM00408">
    <property type="entry name" value="IGc2"/>
    <property type="match status" value="2"/>
</dbReference>
<dbReference type="InterPro" id="IPR036179">
    <property type="entry name" value="Ig-like_dom_sf"/>
</dbReference>
<dbReference type="InterPro" id="IPR003599">
    <property type="entry name" value="Ig_sub"/>
</dbReference>
<evidence type="ECO:0000313" key="2">
    <source>
        <dbReference type="Proteomes" id="UP000694941"/>
    </source>
</evidence>
<feature type="domain" description="Ig-like" evidence="1">
    <location>
        <begin position="140"/>
        <end position="236"/>
    </location>
</feature>
<organism evidence="2 3">
    <name type="scientific">Limulus polyphemus</name>
    <name type="common">Atlantic horseshoe crab</name>
    <dbReference type="NCBI Taxonomy" id="6850"/>
    <lineage>
        <taxon>Eukaryota</taxon>
        <taxon>Metazoa</taxon>
        <taxon>Ecdysozoa</taxon>
        <taxon>Arthropoda</taxon>
        <taxon>Chelicerata</taxon>
        <taxon>Merostomata</taxon>
        <taxon>Xiphosura</taxon>
        <taxon>Limulidae</taxon>
        <taxon>Limulus</taxon>
    </lineage>
</organism>
<dbReference type="InterPro" id="IPR013783">
    <property type="entry name" value="Ig-like_fold"/>
</dbReference>
<dbReference type="GeneID" id="111086623"/>
<proteinExistence type="predicted"/>
<dbReference type="PANTHER" id="PTHR23278">
    <property type="entry name" value="SIDESTEP PROTEIN"/>
    <property type="match status" value="1"/>
</dbReference>